<sequence>MLAVSARDPESLAETRRRLAAWLESTPDAGLDDVALTLWTGRERFPCRDAVTARSAAEAVAALLTGPTTTPSPVRAPGGGPLLLLDGTASALAPVDLPEVADALRLAREHADCAAARTVAVLHGLVTWLRARGVTPCAIRGTGPGALAAAAARGDLPLTDALLAAATGTPATGEQLPEEHADTPIVRIGTPHPDATDALVLDPADGASPARLLAALWRQGYDVDTSLGRPGRRVRLPGHPFRRREPGGSAPADASATRALTPYEQRWLFYDLVRHGSSGDHNAAVAAVVPGPPPAPDALSAAFTELQHRHPALRTVFAEPGGRWRARTLPTPQARPAHLAPDPDGGPQALRTAVLDQARQPLRLRDSPLVRCCLRAGPAHWALALAVYEPLTATLDLRQLLDELLGLAQTDAAPRPSFARHGTESR</sequence>
<protein>
    <recommendedName>
        <fullName evidence="4">Condensation domain-containing protein</fullName>
    </recommendedName>
</protein>
<feature type="region of interest" description="Disordered" evidence="1">
    <location>
        <begin position="228"/>
        <end position="257"/>
    </location>
</feature>
<dbReference type="Proteomes" id="UP000052982">
    <property type="component" value="Unassembled WGS sequence"/>
</dbReference>
<reference evidence="2 3" key="1">
    <citation type="submission" date="2015-10" db="EMBL/GenBank/DDBJ databases">
        <title>Draft genome sequence of Streptomyces griseoruber DSM 40281, type strain for the species Streptomyces griseoruber.</title>
        <authorList>
            <person name="Ruckert C."/>
            <person name="Winkler A."/>
            <person name="Kalinowski J."/>
            <person name="Kampfer P."/>
            <person name="Glaeser S."/>
        </authorList>
    </citation>
    <scope>NUCLEOTIDE SEQUENCE [LARGE SCALE GENOMIC DNA]</scope>
    <source>
        <strain evidence="2 3">DSM 40281</strain>
    </source>
</reference>
<organism evidence="2 3">
    <name type="scientific">Streptomyces griseoruber</name>
    <dbReference type="NCBI Taxonomy" id="1943"/>
    <lineage>
        <taxon>Bacteria</taxon>
        <taxon>Bacillati</taxon>
        <taxon>Actinomycetota</taxon>
        <taxon>Actinomycetes</taxon>
        <taxon>Kitasatosporales</taxon>
        <taxon>Streptomycetaceae</taxon>
        <taxon>Streptomyces</taxon>
    </lineage>
</organism>
<keyword evidence="3" id="KW-1185">Reference proteome</keyword>
<dbReference type="AlphaFoldDB" id="A0A101SM26"/>
<comment type="caution">
    <text evidence="2">The sequence shown here is derived from an EMBL/GenBank/DDBJ whole genome shotgun (WGS) entry which is preliminary data.</text>
</comment>
<dbReference type="EMBL" id="LMWW01000066">
    <property type="protein sequence ID" value="KUN76432.1"/>
    <property type="molecule type" value="Genomic_DNA"/>
</dbReference>
<evidence type="ECO:0000313" key="3">
    <source>
        <dbReference type="Proteomes" id="UP000052982"/>
    </source>
</evidence>
<accession>A0A101SM26</accession>
<evidence type="ECO:0000313" key="2">
    <source>
        <dbReference type="EMBL" id="KUN76432.1"/>
    </source>
</evidence>
<dbReference type="Gene3D" id="3.30.70.3290">
    <property type="match status" value="2"/>
</dbReference>
<dbReference type="Pfam" id="PF22621">
    <property type="entry name" value="CurL-like_PKS_C"/>
    <property type="match status" value="1"/>
</dbReference>
<evidence type="ECO:0008006" key="4">
    <source>
        <dbReference type="Google" id="ProtNLM"/>
    </source>
</evidence>
<dbReference type="Gene3D" id="3.30.559.10">
    <property type="entry name" value="Chloramphenicol acetyltransferase-like domain"/>
    <property type="match status" value="1"/>
</dbReference>
<gene>
    <name evidence="2" type="ORF">AQJ64_38425</name>
</gene>
<evidence type="ECO:0000256" key="1">
    <source>
        <dbReference type="SAM" id="MobiDB-lite"/>
    </source>
</evidence>
<dbReference type="InterPro" id="IPR023213">
    <property type="entry name" value="CAT-like_dom_sf"/>
</dbReference>
<proteinExistence type="predicted"/>
<dbReference type="STRING" id="1943.AQJ64_38425"/>
<feature type="compositionally biased region" description="Basic residues" evidence="1">
    <location>
        <begin position="230"/>
        <end position="242"/>
    </location>
</feature>
<name>A0A101SM26_9ACTN</name>
<dbReference type="SUPFAM" id="SSF52777">
    <property type="entry name" value="CoA-dependent acyltransferases"/>
    <property type="match status" value="1"/>
</dbReference>